<dbReference type="InterPro" id="IPR000914">
    <property type="entry name" value="SBP_5_dom"/>
</dbReference>
<accession>A0ABX1SXV8</accession>
<dbReference type="PIRSF" id="PIRSF002741">
    <property type="entry name" value="MppA"/>
    <property type="match status" value="1"/>
</dbReference>
<dbReference type="Gene3D" id="3.40.190.10">
    <property type="entry name" value="Periplasmic binding protein-like II"/>
    <property type="match status" value="1"/>
</dbReference>
<comment type="caution">
    <text evidence="3">The sequence shown here is derived from an EMBL/GenBank/DDBJ whole genome shotgun (WGS) entry which is preliminary data.</text>
</comment>
<dbReference type="Gene3D" id="3.90.76.10">
    <property type="entry name" value="Dipeptide-binding Protein, Domain 1"/>
    <property type="match status" value="1"/>
</dbReference>
<dbReference type="PANTHER" id="PTHR30290:SF83">
    <property type="entry name" value="ABC TRANSPORTER SUBSTRATE-BINDING PROTEIN"/>
    <property type="match status" value="1"/>
</dbReference>
<feature type="signal peptide" evidence="1">
    <location>
        <begin position="1"/>
        <end position="25"/>
    </location>
</feature>
<keyword evidence="4" id="KW-1185">Reference proteome</keyword>
<dbReference type="InterPro" id="IPR039424">
    <property type="entry name" value="SBP_5"/>
</dbReference>
<feature type="domain" description="Solute-binding protein family 5" evidence="2">
    <location>
        <begin position="78"/>
        <end position="461"/>
    </location>
</feature>
<evidence type="ECO:0000313" key="4">
    <source>
        <dbReference type="Proteomes" id="UP000553756"/>
    </source>
</evidence>
<organism evidence="3 4">
    <name type="scientific">Bifidobacterium panos</name>
    <dbReference type="NCBI Taxonomy" id="2675321"/>
    <lineage>
        <taxon>Bacteria</taxon>
        <taxon>Bacillati</taxon>
        <taxon>Actinomycetota</taxon>
        <taxon>Actinomycetes</taxon>
        <taxon>Bifidobacteriales</taxon>
        <taxon>Bifidobacteriaceae</taxon>
        <taxon>Bifidobacterium</taxon>
    </lineage>
</organism>
<dbReference type="Pfam" id="PF00496">
    <property type="entry name" value="SBP_bac_5"/>
    <property type="match status" value="1"/>
</dbReference>
<dbReference type="PANTHER" id="PTHR30290">
    <property type="entry name" value="PERIPLASMIC BINDING COMPONENT OF ABC TRANSPORTER"/>
    <property type="match status" value="1"/>
</dbReference>
<protein>
    <submittedName>
        <fullName evidence="3">ABC transporter substrate-binding protein</fullName>
    </submittedName>
</protein>
<proteinExistence type="predicted"/>
<dbReference type="RefSeq" id="WP_172143585.1">
    <property type="nucleotide sequence ID" value="NZ_JAAIIJ010000002.1"/>
</dbReference>
<gene>
    <name evidence="3" type="ORF">G1C94_0030</name>
</gene>
<keyword evidence="1" id="KW-0732">Signal</keyword>
<dbReference type="CDD" id="cd00995">
    <property type="entry name" value="PBP2_NikA_DppA_OppA_like"/>
    <property type="match status" value="1"/>
</dbReference>
<dbReference type="EMBL" id="JAAIIJ010000002">
    <property type="protein sequence ID" value="NMN01409.1"/>
    <property type="molecule type" value="Genomic_DNA"/>
</dbReference>
<evidence type="ECO:0000259" key="2">
    <source>
        <dbReference type="Pfam" id="PF00496"/>
    </source>
</evidence>
<evidence type="ECO:0000256" key="1">
    <source>
        <dbReference type="SAM" id="SignalP"/>
    </source>
</evidence>
<feature type="chain" id="PRO_5045618207" evidence="1">
    <location>
        <begin position="26"/>
        <end position="546"/>
    </location>
</feature>
<dbReference type="SUPFAM" id="SSF53850">
    <property type="entry name" value="Periplasmic binding protein-like II"/>
    <property type="match status" value="1"/>
</dbReference>
<reference evidence="3 4" key="1">
    <citation type="submission" date="2020-02" db="EMBL/GenBank/DDBJ databases">
        <title>Characterization of phylogenetic diversity of novel bifidobacterial species isolated in Czech ZOOs.</title>
        <authorList>
            <person name="Lugli G.A."/>
            <person name="Vera N.B."/>
            <person name="Ventura M."/>
        </authorList>
    </citation>
    <scope>NUCLEOTIDE SEQUENCE [LARGE SCALE GENOMIC DNA]</scope>
    <source>
        <strain evidence="3 4">DSM 109963</strain>
    </source>
</reference>
<sequence length="546" mass="59039">MKKKAFAAAAAVCAAAMMLSGCGSSSSSSSSASSNIITAYASEPQKTFIPGNINETGGGKPADLMFARLVSFDAKGNPSNEIAESITPNADSTEYTIKLKDWKFANGDTVKAENFTKAWSYVANSKNAMLCSSFFNTIAGYEDLQKDGLSGDEQLSGLKVVDDQTFTVTLSQPDSVFPVKVGYTAFAPLPDSFFKDPTAFGENPKDGCSGAYVFDHWTHNSEIALVKNSDYKGNRSAKNDGVTFKIYTSDTAAYADVQAGNLDVMETVPAANTKTFQSDSKVQAYNEAGSVIQTFTIPSSLEHFQTNTEEGQLRRQAISMAIDRSSIIDKVLSGVGTAPTDFTSPLTPGYSTDLKGVDNLKYDASKAKELWQKADAISKFDGQLTFSYNADGGHESIYKAVVNSINNVLGTEVAATNPMPTFNEYREAVTDRKISGAFRTGWQPDYPSAENYLFQIFDSKAADGNGSNDGDYKNADFDKLLDEAYATTDTDAANKLYQQAEEILLEQLPAIPLYYANTHGVASKNIKSGFAMNWQNLPTYAEMSKQ</sequence>
<dbReference type="InterPro" id="IPR030678">
    <property type="entry name" value="Peptide/Ni-bd"/>
</dbReference>
<dbReference type="Gene3D" id="3.10.105.10">
    <property type="entry name" value="Dipeptide-binding Protein, Domain 3"/>
    <property type="match status" value="1"/>
</dbReference>
<name>A0ABX1SXV8_9BIFI</name>
<evidence type="ECO:0000313" key="3">
    <source>
        <dbReference type="EMBL" id="NMN01409.1"/>
    </source>
</evidence>
<dbReference type="Proteomes" id="UP000553756">
    <property type="component" value="Unassembled WGS sequence"/>
</dbReference>
<dbReference type="PROSITE" id="PS51257">
    <property type="entry name" value="PROKAR_LIPOPROTEIN"/>
    <property type="match status" value="1"/>
</dbReference>